<dbReference type="RefSeq" id="WP_075118322.1">
    <property type="nucleotide sequence ID" value="NZ_MSCT01000006.1"/>
</dbReference>
<protein>
    <recommendedName>
        <fullName evidence="3">Inclusion body protein</fullName>
    </recommendedName>
</protein>
<gene>
    <name evidence="1" type="ORF">BTN82_06405</name>
</gene>
<dbReference type="Gene3D" id="2.60.40.3910">
    <property type="entry name" value="Inclusion body protein"/>
    <property type="match status" value="1"/>
</dbReference>
<name>A0A1Q8EUV2_9PSED</name>
<dbReference type="Pfam" id="PF12306">
    <property type="entry name" value="PixA"/>
    <property type="match status" value="1"/>
</dbReference>
<sequence length="179" mass="19130">MSTDPSVSATAPAHLLFIVDAESLLARYPQPSQAADAPTPIEPGFVFPLGGAHLPNANSSGDTLNCIADIGQVFHIRGRTIALRAEHSVVIYQIAIGDAGVLSPPELRVQPDRDVPALDLENPDQPITHQADDHFWRVTHLKPGTATCQVSFMLVDTECQVAGYFGWEVEVALAEPASA</sequence>
<dbReference type="InterPro" id="IPR021087">
    <property type="entry name" value="Uncharacterised_PixA/AidA"/>
</dbReference>
<accession>A0A1Q8EUV2</accession>
<comment type="caution">
    <text evidence="1">The sequence shown here is derived from an EMBL/GenBank/DDBJ whole genome shotgun (WGS) entry which is preliminary data.</text>
</comment>
<dbReference type="OrthoDB" id="6867337at2"/>
<dbReference type="EMBL" id="MSCT01000006">
    <property type="protein sequence ID" value="OLF55575.1"/>
    <property type="molecule type" value="Genomic_DNA"/>
</dbReference>
<dbReference type="AlphaFoldDB" id="A0A1Q8EUV2"/>
<evidence type="ECO:0008006" key="3">
    <source>
        <dbReference type="Google" id="ProtNLM"/>
    </source>
</evidence>
<organism evidence="1 2">
    <name type="scientific">Pseudomonas chlororaphis</name>
    <dbReference type="NCBI Taxonomy" id="587753"/>
    <lineage>
        <taxon>Bacteria</taxon>
        <taxon>Pseudomonadati</taxon>
        <taxon>Pseudomonadota</taxon>
        <taxon>Gammaproteobacteria</taxon>
        <taxon>Pseudomonadales</taxon>
        <taxon>Pseudomonadaceae</taxon>
        <taxon>Pseudomonas</taxon>
    </lineage>
</organism>
<reference evidence="1 2" key="1">
    <citation type="submission" date="2016-12" db="EMBL/GenBank/DDBJ databases">
        <authorList>
            <person name="Song W.-J."/>
            <person name="Kurnit D.M."/>
        </authorList>
    </citation>
    <scope>NUCLEOTIDE SEQUENCE [LARGE SCALE GENOMIC DNA]</scope>
    <source>
        <strain evidence="1 2">PCL1601</strain>
    </source>
</reference>
<dbReference type="Proteomes" id="UP000185578">
    <property type="component" value="Unassembled WGS sequence"/>
</dbReference>
<evidence type="ECO:0000313" key="1">
    <source>
        <dbReference type="EMBL" id="OLF55575.1"/>
    </source>
</evidence>
<proteinExistence type="predicted"/>
<evidence type="ECO:0000313" key="2">
    <source>
        <dbReference type="Proteomes" id="UP000185578"/>
    </source>
</evidence>
<dbReference type="InterPro" id="IPR038712">
    <property type="entry name" value="PixA-like_sf"/>
</dbReference>